<dbReference type="EMBL" id="OV725080">
    <property type="protein sequence ID" value="CAH1398139.1"/>
    <property type="molecule type" value="Genomic_DNA"/>
</dbReference>
<dbReference type="Proteomes" id="UP001152798">
    <property type="component" value="Chromosome 4"/>
</dbReference>
<name>A0A9P0MLT7_NEZVI</name>
<sequence>MKVFHVTLLIVGLVASASSSSKNVVDNLKDTLEEDIRGIRTRSKELIQLVYKHLQDDVPAFMKNPLTDSTTLINHVTDDANAVIVSATSDIRTMKYHVEVAINELKPMDIVLEEILNKLLQQLDDEGRDAAVKKDQLLKQASSHAFADAWLVYNKGADAARETVLGHVNEDFNFYVTNVRNFIDQVEKYVSVAMIKLQQVVS</sequence>
<feature type="chain" id="PRO_5040425558" description="Neuropeptide" evidence="1">
    <location>
        <begin position="20"/>
        <end position="202"/>
    </location>
</feature>
<evidence type="ECO:0000256" key="1">
    <source>
        <dbReference type="SAM" id="SignalP"/>
    </source>
</evidence>
<protein>
    <recommendedName>
        <fullName evidence="4">Neuropeptide</fullName>
    </recommendedName>
</protein>
<feature type="signal peptide" evidence="1">
    <location>
        <begin position="1"/>
        <end position="19"/>
    </location>
</feature>
<dbReference type="AlphaFoldDB" id="A0A9P0MLT7"/>
<evidence type="ECO:0008006" key="4">
    <source>
        <dbReference type="Google" id="ProtNLM"/>
    </source>
</evidence>
<accession>A0A9P0MLT7</accession>
<gene>
    <name evidence="2" type="ORF">NEZAVI_LOCUS7852</name>
</gene>
<evidence type="ECO:0000313" key="3">
    <source>
        <dbReference type="Proteomes" id="UP001152798"/>
    </source>
</evidence>
<evidence type="ECO:0000313" key="2">
    <source>
        <dbReference type="EMBL" id="CAH1398139.1"/>
    </source>
</evidence>
<reference evidence="2" key="1">
    <citation type="submission" date="2022-01" db="EMBL/GenBank/DDBJ databases">
        <authorList>
            <person name="King R."/>
        </authorList>
    </citation>
    <scope>NUCLEOTIDE SEQUENCE</scope>
</reference>
<organism evidence="2 3">
    <name type="scientific">Nezara viridula</name>
    <name type="common">Southern green stink bug</name>
    <name type="synonym">Cimex viridulus</name>
    <dbReference type="NCBI Taxonomy" id="85310"/>
    <lineage>
        <taxon>Eukaryota</taxon>
        <taxon>Metazoa</taxon>
        <taxon>Ecdysozoa</taxon>
        <taxon>Arthropoda</taxon>
        <taxon>Hexapoda</taxon>
        <taxon>Insecta</taxon>
        <taxon>Pterygota</taxon>
        <taxon>Neoptera</taxon>
        <taxon>Paraneoptera</taxon>
        <taxon>Hemiptera</taxon>
        <taxon>Heteroptera</taxon>
        <taxon>Panheteroptera</taxon>
        <taxon>Pentatomomorpha</taxon>
        <taxon>Pentatomoidea</taxon>
        <taxon>Pentatomidae</taxon>
        <taxon>Pentatominae</taxon>
        <taxon>Nezara</taxon>
    </lineage>
</organism>
<proteinExistence type="predicted"/>
<keyword evidence="1" id="KW-0732">Signal</keyword>
<keyword evidence="3" id="KW-1185">Reference proteome</keyword>